<proteinExistence type="predicted"/>
<sequence>MTQKGKTTLVTAQAISEIWQHGEFSTLTTPDGVHIAYCSFVHEKPKADIVISSGRCESYLKYQELIVELYQRGCNVFALDHRGQGLSERLLNNPHKGYVNHFDDYANDLGMFVSQIVKPRCYNQSKLIALGHSMGSAIAIRLMQKKPSLFKAALLSSPMIAINTGKLPFKMALPIAKSIRFINNLLSNTPWYFLGQNNYQAKPFDNNPLMADLHRYENFIQLYQVKPELQLGGVTVHWLVEALENTERLMRDLTKLKTNIVLLQAELDTIVENKAQDIFCQQLHRLSPHLINKKPVVMARAKHEILFETDDIRSTALSALDQLIKQTTDDNI</sequence>
<keyword evidence="3" id="KW-0378">Hydrolase</keyword>
<feature type="coiled-coil region" evidence="1">
    <location>
        <begin position="239"/>
        <end position="273"/>
    </location>
</feature>
<dbReference type="Proteomes" id="UP000623842">
    <property type="component" value="Unassembled WGS sequence"/>
</dbReference>
<feature type="domain" description="Serine aminopeptidase S33" evidence="2">
    <location>
        <begin position="44"/>
        <end position="310"/>
    </location>
</feature>
<protein>
    <submittedName>
        <fullName evidence="3">Alpha/beta hydrolase</fullName>
    </submittedName>
</protein>
<keyword evidence="4" id="KW-1185">Reference proteome</keyword>
<dbReference type="EMBL" id="BNCK01000003">
    <property type="protein sequence ID" value="GHF87264.1"/>
    <property type="molecule type" value="Genomic_DNA"/>
</dbReference>
<evidence type="ECO:0000313" key="3">
    <source>
        <dbReference type="EMBL" id="GHF87264.1"/>
    </source>
</evidence>
<dbReference type="SUPFAM" id="SSF53474">
    <property type="entry name" value="alpha/beta-Hydrolases"/>
    <property type="match status" value="1"/>
</dbReference>
<evidence type="ECO:0000313" key="4">
    <source>
        <dbReference type="Proteomes" id="UP000623842"/>
    </source>
</evidence>
<dbReference type="Pfam" id="PF12146">
    <property type="entry name" value="Hydrolase_4"/>
    <property type="match status" value="1"/>
</dbReference>
<dbReference type="InterPro" id="IPR029058">
    <property type="entry name" value="AB_hydrolase_fold"/>
</dbReference>
<dbReference type="PANTHER" id="PTHR11614">
    <property type="entry name" value="PHOSPHOLIPASE-RELATED"/>
    <property type="match status" value="1"/>
</dbReference>
<organism evidence="3 4">
    <name type="scientific">Thalassotalea marina</name>
    <dbReference type="NCBI Taxonomy" id="1673741"/>
    <lineage>
        <taxon>Bacteria</taxon>
        <taxon>Pseudomonadati</taxon>
        <taxon>Pseudomonadota</taxon>
        <taxon>Gammaproteobacteria</taxon>
        <taxon>Alteromonadales</taxon>
        <taxon>Colwelliaceae</taxon>
        <taxon>Thalassotalea</taxon>
    </lineage>
</organism>
<reference evidence="3" key="2">
    <citation type="submission" date="2020-09" db="EMBL/GenBank/DDBJ databases">
        <authorList>
            <person name="Sun Q."/>
            <person name="Kim S."/>
        </authorList>
    </citation>
    <scope>NUCLEOTIDE SEQUENCE</scope>
    <source>
        <strain evidence="3">KCTC 42731</strain>
    </source>
</reference>
<name>A0A919EID9_9GAMM</name>
<accession>A0A919EID9</accession>
<dbReference type="AlphaFoldDB" id="A0A919EID9"/>
<reference evidence="3" key="1">
    <citation type="journal article" date="2014" name="Int. J. Syst. Evol. Microbiol.">
        <title>Complete genome sequence of Corynebacterium casei LMG S-19264T (=DSM 44701T), isolated from a smear-ripened cheese.</title>
        <authorList>
            <consortium name="US DOE Joint Genome Institute (JGI-PGF)"/>
            <person name="Walter F."/>
            <person name="Albersmeier A."/>
            <person name="Kalinowski J."/>
            <person name="Ruckert C."/>
        </authorList>
    </citation>
    <scope>NUCLEOTIDE SEQUENCE</scope>
    <source>
        <strain evidence="3">KCTC 42731</strain>
    </source>
</reference>
<evidence type="ECO:0000256" key="1">
    <source>
        <dbReference type="SAM" id="Coils"/>
    </source>
</evidence>
<dbReference type="RefSeq" id="WP_229854625.1">
    <property type="nucleotide sequence ID" value="NZ_BNCK01000003.1"/>
</dbReference>
<comment type="caution">
    <text evidence="3">The sequence shown here is derived from an EMBL/GenBank/DDBJ whole genome shotgun (WGS) entry which is preliminary data.</text>
</comment>
<dbReference type="InterPro" id="IPR051044">
    <property type="entry name" value="MAG_DAG_Lipase"/>
</dbReference>
<dbReference type="Gene3D" id="3.40.50.1820">
    <property type="entry name" value="alpha/beta hydrolase"/>
    <property type="match status" value="1"/>
</dbReference>
<dbReference type="InterPro" id="IPR022742">
    <property type="entry name" value="Hydrolase_4"/>
</dbReference>
<keyword evidence="1" id="KW-0175">Coiled coil</keyword>
<dbReference type="GO" id="GO:0016787">
    <property type="term" value="F:hydrolase activity"/>
    <property type="evidence" value="ECO:0007669"/>
    <property type="project" value="UniProtKB-KW"/>
</dbReference>
<gene>
    <name evidence="3" type="primary">lypA</name>
    <name evidence="3" type="ORF">GCM10017161_13490</name>
</gene>
<evidence type="ECO:0000259" key="2">
    <source>
        <dbReference type="Pfam" id="PF12146"/>
    </source>
</evidence>